<dbReference type="AlphaFoldDB" id="A0A392MPU2"/>
<dbReference type="Proteomes" id="UP000265520">
    <property type="component" value="Unassembled WGS sequence"/>
</dbReference>
<protein>
    <recommendedName>
        <fullName evidence="4">Gag-pol polyprotein</fullName>
    </recommendedName>
</protein>
<feature type="region of interest" description="Disordered" evidence="1">
    <location>
        <begin position="1"/>
        <end position="49"/>
    </location>
</feature>
<evidence type="ECO:0000313" key="2">
    <source>
        <dbReference type="EMBL" id="MCH88989.1"/>
    </source>
</evidence>
<reference evidence="2 3" key="1">
    <citation type="journal article" date="2018" name="Front. Plant Sci.">
        <title>Red Clover (Trifolium pratense) and Zigzag Clover (T. medium) - A Picture of Genomic Similarities and Differences.</title>
        <authorList>
            <person name="Dluhosova J."/>
            <person name="Istvanek J."/>
            <person name="Nedelnik J."/>
            <person name="Repkova J."/>
        </authorList>
    </citation>
    <scope>NUCLEOTIDE SEQUENCE [LARGE SCALE GENOMIC DNA]</scope>
    <source>
        <strain evidence="3">cv. 10/8</strain>
        <tissue evidence="2">Leaf</tissue>
    </source>
</reference>
<comment type="caution">
    <text evidence="2">The sequence shown here is derived from an EMBL/GenBank/DDBJ whole genome shotgun (WGS) entry which is preliminary data.</text>
</comment>
<proteinExistence type="predicted"/>
<sequence length="81" mass="8927">MPHATPSVPQASFEFENEEPEEVHTDDEVVKVTPPTATKGPSTRIHKYHPPDAIIGQLDRGHMVKHVAQQMQTGIEMSTVG</sequence>
<accession>A0A392MPU2</accession>
<dbReference type="EMBL" id="LXQA010015232">
    <property type="protein sequence ID" value="MCH88989.1"/>
    <property type="molecule type" value="Genomic_DNA"/>
</dbReference>
<name>A0A392MPU2_9FABA</name>
<evidence type="ECO:0008006" key="4">
    <source>
        <dbReference type="Google" id="ProtNLM"/>
    </source>
</evidence>
<evidence type="ECO:0000256" key="1">
    <source>
        <dbReference type="SAM" id="MobiDB-lite"/>
    </source>
</evidence>
<keyword evidence="3" id="KW-1185">Reference proteome</keyword>
<evidence type="ECO:0000313" key="3">
    <source>
        <dbReference type="Proteomes" id="UP000265520"/>
    </source>
</evidence>
<organism evidence="2 3">
    <name type="scientific">Trifolium medium</name>
    <dbReference type="NCBI Taxonomy" id="97028"/>
    <lineage>
        <taxon>Eukaryota</taxon>
        <taxon>Viridiplantae</taxon>
        <taxon>Streptophyta</taxon>
        <taxon>Embryophyta</taxon>
        <taxon>Tracheophyta</taxon>
        <taxon>Spermatophyta</taxon>
        <taxon>Magnoliopsida</taxon>
        <taxon>eudicotyledons</taxon>
        <taxon>Gunneridae</taxon>
        <taxon>Pentapetalae</taxon>
        <taxon>rosids</taxon>
        <taxon>fabids</taxon>
        <taxon>Fabales</taxon>
        <taxon>Fabaceae</taxon>
        <taxon>Papilionoideae</taxon>
        <taxon>50 kb inversion clade</taxon>
        <taxon>NPAAA clade</taxon>
        <taxon>Hologalegina</taxon>
        <taxon>IRL clade</taxon>
        <taxon>Trifolieae</taxon>
        <taxon>Trifolium</taxon>
    </lineage>
</organism>
<gene>
    <name evidence="2" type="ORF">A2U01_0009882</name>
</gene>